<dbReference type="OrthoDB" id="9811744at2"/>
<keyword evidence="8 9" id="KW-0289">Folate biosynthesis</keyword>
<dbReference type="GO" id="GO:0046872">
    <property type="term" value="F:metal ion binding"/>
    <property type="evidence" value="ECO:0007669"/>
    <property type="project" value="UniProtKB-KW"/>
</dbReference>
<dbReference type="UniPathway" id="UPA00077">
    <property type="reaction ID" value="UER00156"/>
</dbReference>
<gene>
    <name evidence="11" type="ORF">DES49_1392</name>
</gene>
<evidence type="ECO:0000313" key="12">
    <source>
        <dbReference type="Proteomes" id="UP000295830"/>
    </source>
</evidence>
<evidence type="ECO:0000256" key="1">
    <source>
        <dbReference type="ARBA" id="ARBA00000012"/>
    </source>
</evidence>
<evidence type="ECO:0000256" key="4">
    <source>
        <dbReference type="ARBA" id="ARBA00012458"/>
    </source>
</evidence>
<dbReference type="GO" id="GO:0046656">
    <property type="term" value="P:folic acid biosynthetic process"/>
    <property type="evidence" value="ECO:0007669"/>
    <property type="project" value="UniProtKB-KW"/>
</dbReference>
<dbReference type="RefSeq" id="WP_133735635.1">
    <property type="nucleotide sequence ID" value="NZ_SOAX01000002.1"/>
</dbReference>
<dbReference type="Gene3D" id="3.20.20.20">
    <property type="entry name" value="Dihydropteroate synthase-like"/>
    <property type="match status" value="1"/>
</dbReference>
<feature type="domain" description="Pterin-binding" evidence="10">
    <location>
        <begin position="12"/>
        <end position="265"/>
    </location>
</feature>
<evidence type="ECO:0000256" key="7">
    <source>
        <dbReference type="ARBA" id="ARBA00022842"/>
    </source>
</evidence>
<dbReference type="AlphaFoldDB" id="A0A4R7JYI2"/>
<protein>
    <recommendedName>
        <fullName evidence="4 9">Dihydropteroate synthase</fullName>
        <shortName evidence="9">DHPS</shortName>
        <ecNumber evidence="4 9">2.5.1.15</ecNumber>
    </recommendedName>
    <alternativeName>
        <fullName evidence="9">Dihydropteroate pyrophosphorylase</fullName>
    </alternativeName>
</protein>
<dbReference type="PROSITE" id="PS00792">
    <property type="entry name" value="DHPS_1"/>
    <property type="match status" value="1"/>
</dbReference>
<dbReference type="Proteomes" id="UP000295830">
    <property type="component" value="Unassembled WGS sequence"/>
</dbReference>
<dbReference type="EC" id="2.5.1.15" evidence="4 9"/>
<dbReference type="GO" id="GO:0046654">
    <property type="term" value="P:tetrahydrofolate biosynthetic process"/>
    <property type="evidence" value="ECO:0007669"/>
    <property type="project" value="UniProtKB-UniPathway"/>
</dbReference>
<comment type="function">
    <text evidence="9">Catalyzes the condensation of para-aminobenzoate (pABA) with 6-hydroxymethyl-7,8-dihydropterin diphosphate (DHPt-PP) to form 7,8-dihydropteroate (H2Pte), the immediate precursor of folate derivatives.</text>
</comment>
<dbReference type="GO" id="GO:0005829">
    <property type="term" value="C:cytosol"/>
    <property type="evidence" value="ECO:0007669"/>
    <property type="project" value="TreeGrafter"/>
</dbReference>
<dbReference type="InterPro" id="IPR000489">
    <property type="entry name" value="Pterin-binding_dom"/>
</dbReference>
<comment type="caution">
    <text evidence="11">The sequence shown here is derived from an EMBL/GenBank/DDBJ whole genome shotgun (WGS) entry which is preliminary data.</text>
</comment>
<dbReference type="PANTHER" id="PTHR20941">
    <property type="entry name" value="FOLATE SYNTHESIS PROTEINS"/>
    <property type="match status" value="1"/>
</dbReference>
<keyword evidence="6 9" id="KW-0479">Metal-binding</keyword>
<evidence type="ECO:0000256" key="2">
    <source>
        <dbReference type="ARBA" id="ARBA00001946"/>
    </source>
</evidence>
<accession>A0A4R7JYI2</accession>
<dbReference type="PROSITE" id="PS50972">
    <property type="entry name" value="PTERIN_BINDING"/>
    <property type="match status" value="1"/>
</dbReference>
<keyword evidence="12" id="KW-1185">Reference proteome</keyword>
<comment type="pathway">
    <text evidence="3 9">Cofactor biosynthesis; tetrahydrofolate biosynthesis; 7,8-dihydrofolate from 2-amino-4-hydroxy-6-hydroxymethyl-7,8-dihydropteridine diphosphate and 4-aminobenzoate: step 1/2.</text>
</comment>
<comment type="similarity">
    <text evidence="9">Belongs to the DHPS family.</text>
</comment>
<dbReference type="CDD" id="cd00739">
    <property type="entry name" value="DHPS"/>
    <property type="match status" value="1"/>
</dbReference>
<comment type="catalytic activity">
    <reaction evidence="1">
        <text>(7,8-dihydropterin-6-yl)methyl diphosphate + 4-aminobenzoate = 7,8-dihydropteroate + diphosphate</text>
        <dbReference type="Rhea" id="RHEA:19949"/>
        <dbReference type="ChEBI" id="CHEBI:17836"/>
        <dbReference type="ChEBI" id="CHEBI:17839"/>
        <dbReference type="ChEBI" id="CHEBI:33019"/>
        <dbReference type="ChEBI" id="CHEBI:72950"/>
        <dbReference type="EC" id="2.5.1.15"/>
    </reaction>
</comment>
<evidence type="ECO:0000256" key="9">
    <source>
        <dbReference type="RuleBase" id="RU361205"/>
    </source>
</evidence>
<sequence length="279" mass="30018">MNHSIIPGAQWPAVMGVLNVTPDSFSDGGRFADREAALQQARTMVEAGADCLDIGGESTRPGAEPVPIQEELDRVCPVLEAIRSELDIPLSLDTSTPEVMREGARLGATLINDVRSLRREGAVEAARDSGLPVCIMHMQGEPATMQQQPEYADDVVLDVLAFLRSRTQELIEAGIVRERIMLDPGFGFGKTLEHNLTLLDRLETITAEGLPVLVGMSRKSMLGKVTGRDLAHRMPASVAAATVAMMKGAAVVRAHDVPETVDAARLVSALDGNREQEYG</sequence>
<comment type="cofactor">
    <cofactor evidence="2 9">
        <name>Mg(2+)</name>
        <dbReference type="ChEBI" id="CHEBI:18420"/>
    </cofactor>
</comment>
<organism evidence="11 12">
    <name type="scientific">Halospina denitrificans</name>
    <dbReference type="NCBI Taxonomy" id="332522"/>
    <lineage>
        <taxon>Bacteria</taxon>
        <taxon>Pseudomonadati</taxon>
        <taxon>Pseudomonadota</taxon>
        <taxon>Gammaproteobacteria</taxon>
        <taxon>Halospina</taxon>
    </lineage>
</organism>
<dbReference type="NCBIfam" id="TIGR01496">
    <property type="entry name" value="DHPS"/>
    <property type="match status" value="1"/>
</dbReference>
<dbReference type="EMBL" id="SOAX01000002">
    <property type="protein sequence ID" value="TDT43571.1"/>
    <property type="molecule type" value="Genomic_DNA"/>
</dbReference>
<dbReference type="Pfam" id="PF00809">
    <property type="entry name" value="Pterin_bind"/>
    <property type="match status" value="1"/>
</dbReference>
<evidence type="ECO:0000256" key="6">
    <source>
        <dbReference type="ARBA" id="ARBA00022723"/>
    </source>
</evidence>
<dbReference type="InterPro" id="IPR006390">
    <property type="entry name" value="DHP_synth_dom"/>
</dbReference>
<keyword evidence="5 9" id="KW-0808">Transferase</keyword>
<name>A0A4R7JYI2_9GAMM</name>
<evidence type="ECO:0000259" key="10">
    <source>
        <dbReference type="PROSITE" id="PS50972"/>
    </source>
</evidence>
<reference evidence="11 12" key="1">
    <citation type="submission" date="2019-03" db="EMBL/GenBank/DDBJ databases">
        <title>Genomic Encyclopedia of Type Strains, Phase IV (KMG-IV): sequencing the most valuable type-strain genomes for metagenomic binning, comparative biology and taxonomic classification.</title>
        <authorList>
            <person name="Goeker M."/>
        </authorList>
    </citation>
    <scope>NUCLEOTIDE SEQUENCE [LARGE SCALE GENOMIC DNA]</scope>
    <source>
        <strain evidence="11 12">DSM 15505</strain>
    </source>
</reference>
<dbReference type="InterPro" id="IPR045031">
    <property type="entry name" value="DHP_synth-like"/>
</dbReference>
<evidence type="ECO:0000256" key="5">
    <source>
        <dbReference type="ARBA" id="ARBA00022679"/>
    </source>
</evidence>
<evidence type="ECO:0000256" key="8">
    <source>
        <dbReference type="ARBA" id="ARBA00022909"/>
    </source>
</evidence>
<dbReference type="SUPFAM" id="SSF51717">
    <property type="entry name" value="Dihydropteroate synthetase-like"/>
    <property type="match status" value="1"/>
</dbReference>
<dbReference type="GO" id="GO:0004156">
    <property type="term" value="F:dihydropteroate synthase activity"/>
    <property type="evidence" value="ECO:0007669"/>
    <property type="project" value="UniProtKB-EC"/>
</dbReference>
<evidence type="ECO:0000256" key="3">
    <source>
        <dbReference type="ARBA" id="ARBA00004763"/>
    </source>
</evidence>
<evidence type="ECO:0000313" key="11">
    <source>
        <dbReference type="EMBL" id="TDT43571.1"/>
    </source>
</evidence>
<dbReference type="PANTHER" id="PTHR20941:SF1">
    <property type="entry name" value="FOLIC ACID SYNTHESIS PROTEIN FOL1"/>
    <property type="match status" value="1"/>
</dbReference>
<keyword evidence="7 9" id="KW-0460">Magnesium</keyword>
<dbReference type="InterPro" id="IPR011005">
    <property type="entry name" value="Dihydropteroate_synth-like_sf"/>
</dbReference>
<proteinExistence type="inferred from homology"/>